<dbReference type="EMBL" id="KI966433">
    <property type="protein sequence ID" value="EWC44980.1"/>
    <property type="molecule type" value="Genomic_DNA"/>
</dbReference>
<evidence type="ECO:0000256" key="8">
    <source>
        <dbReference type="ARBA" id="ARBA00023098"/>
    </source>
</evidence>
<comment type="subcellular location">
    <subcellularLocation>
        <location evidence="1">Endoplasmic reticulum membrane</location>
        <topology evidence="1">Multi-pass membrane protein</topology>
    </subcellularLocation>
</comment>
<dbReference type="PANTHER" id="PTHR10556:SF28">
    <property type="entry name" value="VERY-LONG-CHAIN ENOYL-COA REDUCTASE"/>
    <property type="match status" value="1"/>
</dbReference>
<dbReference type="Pfam" id="PF02544">
    <property type="entry name" value="Steroid_dh"/>
    <property type="match status" value="1"/>
</dbReference>
<evidence type="ECO:0000256" key="1">
    <source>
        <dbReference type="ARBA" id="ARBA00004477"/>
    </source>
</evidence>
<keyword evidence="6 10" id="KW-1133">Transmembrane helix</keyword>
<evidence type="ECO:0000256" key="2">
    <source>
        <dbReference type="ARBA" id="ARBA00007742"/>
    </source>
</evidence>
<dbReference type="GO" id="GO:0016627">
    <property type="term" value="F:oxidoreductase activity, acting on the CH-CH group of donors"/>
    <property type="evidence" value="ECO:0007669"/>
    <property type="project" value="InterPro"/>
</dbReference>
<evidence type="ECO:0000256" key="7">
    <source>
        <dbReference type="ARBA" id="ARBA00023002"/>
    </source>
</evidence>
<keyword evidence="4 10" id="KW-0812">Transmembrane</keyword>
<organism evidence="12 13">
    <name type="scientific">Drechslerella stenobrocha 248</name>
    <dbReference type="NCBI Taxonomy" id="1043628"/>
    <lineage>
        <taxon>Eukaryota</taxon>
        <taxon>Fungi</taxon>
        <taxon>Dikarya</taxon>
        <taxon>Ascomycota</taxon>
        <taxon>Pezizomycotina</taxon>
        <taxon>Orbiliomycetes</taxon>
        <taxon>Orbiliales</taxon>
        <taxon>Orbiliaceae</taxon>
        <taxon>Drechslerella</taxon>
    </lineage>
</organism>
<keyword evidence="9 10" id="KW-0472">Membrane</keyword>
<accession>W7I7P6</accession>
<dbReference type="HOGENOM" id="CLU_059260_0_1_1"/>
<evidence type="ECO:0000259" key="11">
    <source>
        <dbReference type="Pfam" id="PF02544"/>
    </source>
</evidence>
<evidence type="ECO:0000256" key="6">
    <source>
        <dbReference type="ARBA" id="ARBA00022989"/>
    </source>
</evidence>
<feature type="transmembrane region" description="Helical" evidence="10">
    <location>
        <begin position="182"/>
        <end position="200"/>
    </location>
</feature>
<dbReference type="InterPro" id="IPR029071">
    <property type="entry name" value="Ubiquitin-like_domsf"/>
</dbReference>
<dbReference type="InterPro" id="IPR039357">
    <property type="entry name" value="SRD5A/TECR"/>
</dbReference>
<dbReference type="Proteomes" id="UP000024837">
    <property type="component" value="Unassembled WGS sequence"/>
</dbReference>
<keyword evidence="13" id="KW-1185">Reference proteome</keyword>
<protein>
    <recommendedName>
        <fullName evidence="11">3-oxo-5-alpha-steroid 4-dehydrogenase C-terminal domain-containing protein</fullName>
    </recommendedName>
</protein>
<evidence type="ECO:0000313" key="12">
    <source>
        <dbReference type="EMBL" id="EWC44980.1"/>
    </source>
</evidence>
<dbReference type="SUPFAM" id="SSF54236">
    <property type="entry name" value="Ubiquitin-like"/>
    <property type="match status" value="1"/>
</dbReference>
<gene>
    <name evidence="12" type="ORF">DRE_01039</name>
</gene>
<keyword evidence="7" id="KW-0560">Oxidoreductase</keyword>
<evidence type="ECO:0000256" key="9">
    <source>
        <dbReference type="ARBA" id="ARBA00023136"/>
    </source>
</evidence>
<dbReference type="GO" id="GO:0042761">
    <property type="term" value="P:very long-chain fatty acid biosynthetic process"/>
    <property type="evidence" value="ECO:0007669"/>
    <property type="project" value="TreeGrafter"/>
</dbReference>
<feature type="transmembrane region" description="Helical" evidence="10">
    <location>
        <begin position="92"/>
        <end position="112"/>
    </location>
</feature>
<reference evidence="12 13" key="1">
    <citation type="submission" date="2013-05" db="EMBL/GenBank/DDBJ databases">
        <title>Drechslerella stenobrocha genome reveals carnivorous origination and mechanical trapping mechanism of predatory fungi.</title>
        <authorList>
            <person name="Liu X."/>
            <person name="Zhang W."/>
            <person name="Liu K."/>
        </authorList>
    </citation>
    <scope>NUCLEOTIDE SEQUENCE [LARGE SCALE GENOMIC DNA]</scope>
    <source>
        <strain evidence="12 13">248</strain>
    </source>
</reference>
<evidence type="ECO:0000256" key="10">
    <source>
        <dbReference type="SAM" id="Phobius"/>
    </source>
</evidence>
<evidence type="ECO:0000256" key="5">
    <source>
        <dbReference type="ARBA" id="ARBA00022857"/>
    </source>
</evidence>
<dbReference type="InterPro" id="IPR001104">
    <property type="entry name" value="3-oxo-5_a-steroid_4-DH_C"/>
</dbReference>
<evidence type="ECO:0000256" key="4">
    <source>
        <dbReference type="ARBA" id="ARBA00022692"/>
    </source>
</evidence>
<evidence type="ECO:0000313" key="13">
    <source>
        <dbReference type="Proteomes" id="UP000024837"/>
    </source>
</evidence>
<evidence type="ECO:0000256" key="3">
    <source>
        <dbReference type="ARBA" id="ARBA00022516"/>
    </source>
</evidence>
<dbReference type="PANTHER" id="PTHR10556">
    <property type="entry name" value="3-OXO-5-ALPHA-STEROID 4-DEHYDROGENASE"/>
    <property type="match status" value="1"/>
</dbReference>
<feature type="transmembrane region" description="Helical" evidence="10">
    <location>
        <begin position="264"/>
        <end position="291"/>
    </location>
</feature>
<feature type="domain" description="3-oxo-5-alpha-steroid 4-dehydrogenase C-terminal" evidence="11">
    <location>
        <begin position="171"/>
        <end position="317"/>
    </location>
</feature>
<keyword evidence="3" id="KW-0444">Lipid biosynthesis</keyword>
<dbReference type="OrthoDB" id="540503at2759"/>
<dbReference type="PROSITE" id="PS50244">
    <property type="entry name" value="S5A_REDUCTASE"/>
    <property type="match status" value="1"/>
</dbReference>
<dbReference type="Gene3D" id="1.20.120.1630">
    <property type="match status" value="1"/>
</dbReference>
<name>W7I7P6_9PEZI</name>
<dbReference type="AlphaFoldDB" id="W7I7P6"/>
<comment type="similarity">
    <text evidence="2">Belongs to the steroid 5-alpha reductase family.</text>
</comment>
<proteinExistence type="inferred from homology"/>
<sequence>MSAELLTLRLQPRASRQAAAECELTISSDASIDALYAAVAKKTGYPAYQIRITRSNASHLQPAADTTIEDANLFDGSSIFVKDLGPQIGWRTVFLLEYLGPIFIHPLILYVLRPLLYTYLPYPPPPFAGSRAPAATTPPTFTQQTLCAMVILHYIKRELETVFVHRFSASTMPMSNLPRNVAYYWLPGGLLLAYSLYYPTTAETPPWLFYPGLALWVFAELSNCATHLTLRDLRRPGSRDRGIPSGYGFRAVTCPNYSFEVLGWLAVTVVAGGSVAAFAFFAWGLVVQTLWAKKKEARYRAEFGDRYKKKKYVIVPGLI</sequence>
<dbReference type="GO" id="GO:0005789">
    <property type="term" value="C:endoplasmic reticulum membrane"/>
    <property type="evidence" value="ECO:0007669"/>
    <property type="project" value="UniProtKB-SubCell"/>
</dbReference>
<keyword evidence="8" id="KW-0443">Lipid metabolism</keyword>
<keyword evidence="5" id="KW-0521">NADP</keyword>